<sequence>MSETQTGLVEEPFIPKQMMAKTAAIYKELTGDSSIDAAKHTITRLLPPFTADAIIHDNGCGTGEVTKAIMESNSPEGITIKATDRNQYMIDGCREFANAGN</sequence>
<evidence type="ECO:0008006" key="3">
    <source>
        <dbReference type="Google" id="ProtNLM"/>
    </source>
</evidence>
<dbReference type="OrthoDB" id="3550507at2759"/>
<evidence type="ECO:0000313" key="2">
    <source>
        <dbReference type="Proteomes" id="UP000297299"/>
    </source>
</evidence>
<dbReference type="SUPFAM" id="SSF53335">
    <property type="entry name" value="S-adenosyl-L-methionine-dependent methyltransferases"/>
    <property type="match status" value="1"/>
</dbReference>
<name>A0A4Y8DGG4_9HELO</name>
<accession>A0A4Y8DGG4</accession>
<keyword evidence="2" id="KW-1185">Reference proteome</keyword>
<reference evidence="1 2" key="1">
    <citation type="submission" date="2017-11" db="EMBL/GenBank/DDBJ databases">
        <title>Comparative genomics of Botrytis spp.</title>
        <authorList>
            <person name="Valero-Jimenez C.A."/>
            <person name="Tapia P."/>
            <person name="Veloso J."/>
            <person name="Silva-Moreno E."/>
            <person name="Staats M."/>
            <person name="Valdes J.H."/>
            <person name="Van Kan J.A.L."/>
        </authorList>
    </citation>
    <scope>NUCLEOTIDE SEQUENCE [LARGE SCALE GENOMIC DNA]</scope>
    <source>
        <strain evidence="1 2">MUCL2830</strain>
    </source>
</reference>
<comment type="caution">
    <text evidence="1">The sequence shown here is derived from an EMBL/GenBank/DDBJ whole genome shotgun (WGS) entry which is preliminary data.</text>
</comment>
<evidence type="ECO:0000313" key="1">
    <source>
        <dbReference type="EMBL" id="TEY85742.1"/>
    </source>
</evidence>
<dbReference type="STRING" id="38488.A0A4Y8DGG4"/>
<protein>
    <recommendedName>
        <fullName evidence="3">Methyltransferase domain-containing protein</fullName>
    </recommendedName>
</protein>
<dbReference type="EMBL" id="PHWZ01000013">
    <property type="protein sequence ID" value="TEY85742.1"/>
    <property type="molecule type" value="Genomic_DNA"/>
</dbReference>
<organism evidence="1 2">
    <name type="scientific">Botryotinia calthae</name>
    <dbReference type="NCBI Taxonomy" id="38488"/>
    <lineage>
        <taxon>Eukaryota</taxon>
        <taxon>Fungi</taxon>
        <taxon>Dikarya</taxon>
        <taxon>Ascomycota</taxon>
        <taxon>Pezizomycotina</taxon>
        <taxon>Leotiomycetes</taxon>
        <taxon>Helotiales</taxon>
        <taxon>Sclerotiniaceae</taxon>
        <taxon>Botryotinia</taxon>
    </lineage>
</organism>
<dbReference type="Gene3D" id="3.40.50.150">
    <property type="entry name" value="Vaccinia Virus protein VP39"/>
    <property type="match status" value="1"/>
</dbReference>
<proteinExistence type="predicted"/>
<dbReference type="InterPro" id="IPR029063">
    <property type="entry name" value="SAM-dependent_MTases_sf"/>
</dbReference>
<gene>
    <name evidence="1" type="ORF">BOTCAL_0013g00500</name>
</gene>
<dbReference type="Proteomes" id="UP000297299">
    <property type="component" value="Unassembled WGS sequence"/>
</dbReference>
<dbReference type="AlphaFoldDB" id="A0A4Y8DGG4"/>